<dbReference type="Proteomes" id="UP000646911">
    <property type="component" value="Unassembled WGS sequence"/>
</dbReference>
<dbReference type="PANTHER" id="PTHR43245:SF46">
    <property type="entry name" value="NUCLEOSIDE-DIPHOSPHATE-SUGAR EPIMERASE"/>
    <property type="match status" value="1"/>
</dbReference>
<reference evidence="3 4" key="1">
    <citation type="submission" date="2020-08" db="EMBL/GenBank/DDBJ databases">
        <title>Novel species isolated from subtropical streams in China.</title>
        <authorList>
            <person name="Lu H."/>
        </authorList>
    </citation>
    <scope>NUCLEOTIDE SEQUENCE [LARGE SCALE GENOMIC DNA]</scope>
    <source>
        <strain evidence="3 4">NL8W</strain>
    </source>
</reference>
<dbReference type="Pfam" id="PF01073">
    <property type="entry name" value="3Beta_HSD"/>
    <property type="match status" value="1"/>
</dbReference>
<name>A0ABR6Z9U0_9BURK</name>
<dbReference type="PANTHER" id="PTHR43245">
    <property type="entry name" value="BIFUNCTIONAL POLYMYXIN RESISTANCE PROTEIN ARNA"/>
    <property type="match status" value="1"/>
</dbReference>
<dbReference type="InterPro" id="IPR036291">
    <property type="entry name" value="NAD(P)-bd_dom_sf"/>
</dbReference>
<dbReference type="Gene3D" id="3.40.50.720">
    <property type="entry name" value="NAD(P)-binding Rossmann-like Domain"/>
    <property type="match status" value="1"/>
</dbReference>
<proteinExistence type="inferred from homology"/>
<evidence type="ECO:0000256" key="1">
    <source>
        <dbReference type="ARBA" id="ARBA00009219"/>
    </source>
</evidence>
<dbReference type="SUPFAM" id="SSF51735">
    <property type="entry name" value="NAD(P)-binding Rossmann-fold domains"/>
    <property type="match status" value="1"/>
</dbReference>
<protein>
    <submittedName>
        <fullName evidence="3">NAD(P)-dependent oxidoreductase</fullName>
    </submittedName>
</protein>
<feature type="domain" description="3-beta hydroxysteroid dehydrogenase/isomerase" evidence="2">
    <location>
        <begin position="4"/>
        <end position="256"/>
    </location>
</feature>
<dbReference type="InterPro" id="IPR050177">
    <property type="entry name" value="Lipid_A_modif_metabolic_enz"/>
</dbReference>
<comment type="similarity">
    <text evidence="1">Belongs to the 3-beta-HSD family.</text>
</comment>
<dbReference type="InterPro" id="IPR002225">
    <property type="entry name" value="3Beta_OHSteriod_DH/Estase"/>
</dbReference>
<evidence type="ECO:0000259" key="2">
    <source>
        <dbReference type="Pfam" id="PF01073"/>
    </source>
</evidence>
<accession>A0ABR6Z9U0</accession>
<dbReference type="RefSeq" id="WP_186954083.1">
    <property type="nucleotide sequence ID" value="NZ_JACOFX010000006.1"/>
</dbReference>
<keyword evidence="4" id="KW-1185">Reference proteome</keyword>
<comment type="caution">
    <text evidence="3">The sequence shown here is derived from an EMBL/GenBank/DDBJ whole genome shotgun (WGS) entry which is preliminary data.</text>
</comment>
<gene>
    <name evidence="3" type="ORF">H8L47_13250</name>
</gene>
<organism evidence="3 4">
    <name type="scientific">Undibacterium umbellatum</name>
    <dbReference type="NCBI Taxonomy" id="2762300"/>
    <lineage>
        <taxon>Bacteria</taxon>
        <taxon>Pseudomonadati</taxon>
        <taxon>Pseudomonadota</taxon>
        <taxon>Betaproteobacteria</taxon>
        <taxon>Burkholderiales</taxon>
        <taxon>Oxalobacteraceae</taxon>
        <taxon>Undibacterium</taxon>
    </lineage>
</organism>
<evidence type="ECO:0000313" key="4">
    <source>
        <dbReference type="Proteomes" id="UP000646911"/>
    </source>
</evidence>
<dbReference type="EMBL" id="JACOFX010000006">
    <property type="protein sequence ID" value="MBC3908525.1"/>
    <property type="molecule type" value="Genomic_DNA"/>
</dbReference>
<evidence type="ECO:0000313" key="3">
    <source>
        <dbReference type="EMBL" id="MBC3908525.1"/>
    </source>
</evidence>
<sequence length="334" mass="36674">MKILITGGTGFLGRHLVWQLARDGHEVLFTGRNADVARSIVLAAEKPVEFVPLEHGSKHAGVQLQACSTGADVLVHSAALTSPWGSQFAFQNANVASTSEVLAACHANAIPCLINISSPSIYFNFCDQLGIREDIALPSGVNEYARSKQEAERLVMAAAIPLRVILRPRAIFGPWDNALLPRLLRLLRYGRLPLLRGGRALLDMTYVDNVVHAVKLSIKLAPSNGTEVFNISNGEPIAAADLFAKMAEQFGIPLQTVNRPYFVADLFARLLECAAKFRPQWEPPFTRYSLATLAYSQTLDLSRAREVLGYSPIVTLDEGIDRTAQWWKQQGLQA</sequence>